<comment type="subunit">
    <text evidence="5">Component of the GINS complex which is a heterotetramer of gins1, gins2, gins3 and gins4.</text>
</comment>
<dbReference type="InterPro" id="IPR036224">
    <property type="entry name" value="GINS_bundle-like_dom_sf"/>
</dbReference>
<evidence type="ECO:0000256" key="1">
    <source>
        <dbReference type="ARBA" id="ARBA00004123"/>
    </source>
</evidence>
<sequence length="181" mass="20595">MDPEQCDFLLGNEPIQIKPKFNEADPFMLIGGEVGPFEAGVPLEVPVWVALELRKRQTCTICQPEWFNLTELRKIKTAEGDSTGFTKIHERFFEMAHLLITQAKDDLENLDEVRTIVRDIWDTRSSKLKTSVIQYFGSTPASQAQMDNITQFEVAYARGFMTDASNVIRKLSDVTNSLPKH</sequence>
<dbReference type="FunFam" id="3.40.5.50:FF:000001">
    <property type="entry name" value="DNA replication complex GINS protein PSF2"/>
    <property type="match status" value="1"/>
</dbReference>
<evidence type="ECO:0000313" key="9">
    <source>
        <dbReference type="Proteomes" id="UP000492821"/>
    </source>
</evidence>
<dbReference type="InterPro" id="IPR021151">
    <property type="entry name" value="GINS_A"/>
</dbReference>
<protein>
    <recommendedName>
        <fullName evidence="6">DNA replication complex GINS protein PSF2</fullName>
    </recommendedName>
</protein>
<dbReference type="PANTHER" id="PTHR12772:SF0">
    <property type="entry name" value="DNA REPLICATION COMPLEX GINS PROTEIN PSF2"/>
    <property type="match status" value="1"/>
</dbReference>
<dbReference type="PIRSF" id="PIRSF028998">
    <property type="entry name" value="GINS_Psf2_subgr"/>
    <property type="match status" value="1"/>
</dbReference>
<dbReference type="Gene3D" id="3.40.5.50">
    <property type="match status" value="1"/>
</dbReference>
<dbReference type="AlphaFoldDB" id="A0A7E4UNT6"/>
<dbReference type="InterPro" id="IPR007257">
    <property type="entry name" value="GINS_Psf2"/>
</dbReference>
<dbReference type="GO" id="GO:0006260">
    <property type="term" value="P:DNA replication"/>
    <property type="evidence" value="ECO:0007669"/>
    <property type="project" value="UniProtKB-KW"/>
</dbReference>
<keyword evidence="4 6" id="KW-0539">Nucleus</keyword>
<evidence type="ECO:0000259" key="8">
    <source>
        <dbReference type="Pfam" id="PF25005"/>
    </source>
</evidence>
<dbReference type="FunFam" id="1.20.58.1020:FF:000001">
    <property type="entry name" value="DNA replication complex GINS protein PSF2"/>
    <property type="match status" value="1"/>
</dbReference>
<reference evidence="10" key="2">
    <citation type="submission" date="2020-10" db="UniProtKB">
        <authorList>
            <consortium name="WormBaseParasite"/>
        </authorList>
    </citation>
    <scope>IDENTIFICATION</scope>
</reference>
<dbReference type="WBParaSite" id="Pan_g10967.t1">
    <property type="protein sequence ID" value="Pan_g10967.t1"/>
    <property type="gene ID" value="Pan_g10967"/>
</dbReference>
<dbReference type="Proteomes" id="UP000492821">
    <property type="component" value="Unassembled WGS sequence"/>
</dbReference>
<dbReference type="CDD" id="cd11712">
    <property type="entry name" value="GINS_A_psf2"/>
    <property type="match status" value="1"/>
</dbReference>
<feature type="domain" description="GINS subunit" evidence="7">
    <location>
        <begin position="66"/>
        <end position="168"/>
    </location>
</feature>
<evidence type="ECO:0000256" key="4">
    <source>
        <dbReference type="ARBA" id="ARBA00023242"/>
    </source>
</evidence>
<dbReference type="Pfam" id="PF25005">
    <property type="entry name" value="PSF2_N"/>
    <property type="match status" value="1"/>
</dbReference>
<organism evidence="9 10">
    <name type="scientific">Panagrellus redivivus</name>
    <name type="common">Microworm</name>
    <dbReference type="NCBI Taxonomy" id="6233"/>
    <lineage>
        <taxon>Eukaryota</taxon>
        <taxon>Metazoa</taxon>
        <taxon>Ecdysozoa</taxon>
        <taxon>Nematoda</taxon>
        <taxon>Chromadorea</taxon>
        <taxon>Rhabditida</taxon>
        <taxon>Tylenchina</taxon>
        <taxon>Panagrolaimomorpha</taxon>
        <taxon>Panagrolaimoidea</taxon>
        <taxon>Panagrolaimidae</taxon>
        <taxon>Panagrellus</taxon>
    </lineage>
</organism>
<dbReference type="Pfam" id="PF05916">
    <property type="entry name" value="Sld5"/>
    <property type="match status" value="1"/>
</dbReference>
<keyword evidence="3 6" id="KW-0235">DNA replication</keyword>
<evidence type="ECO:0000256" key="2">
    <source>
        <dbReference type="ARBA" id="ARBA00010565"/>
    </source>
</evidence>
<comment type="subcellular location">
    <subcellularLocation>
        <location evidence="1 6">Nucleus</location>
    </subcellularLocation>
</comment>
<evidence type="ECO:0000256" key="5">
    <source>
        <dbReference type="ARBA" id="ARBA00063134"/>
    </source>
</evidence>
<dbReference type="CDD" id="cd21694">
    <property type="entry name" value="GINS_B_Psf2"/>
    <property type="match status" value="1"/>
</dbReference>
<dbReference type="PANTHER" id="PTHR12772">
    <property type="entry name" value="DNA REPLICATION COMPLEX GINS PROTEIN PSF2"/>
    <property type="match status" value="1"/>
</dbReference>
<evidence type="ECO:0000256" key="3">
    <source>
        <dbReference type="ARBA" id="ARBA00022705"/>
    </source>
</evidence>
<dbReference type="GO" id="GO:0000811">
    <property type="term" value="C:GINS complex"/>
    <property type="evidence" value="ECO:0007669"/>
    <property type="project" value="TreeGrafter"/>
</dbReference>
<dbReference type="GO" id="GO:0071162">
    <property type="term" value="C:CMG complex"/>
    <property type="evidence" value="ECO:0007669"/>
    <property type="project" value="UniProtKB-ARBA"/>
</dbReference>
<reference evidence="9" key="1">
    <citation type="journal article" date="2013" name="Genetics">
        <title>The draft genome and transcriptome of Panagrellus redivivus are shaped by the harsh demands of a free-living lifestyle.</title>
        <authorList>
            <person name="Srinivasan J."/>
            <person name="Dillman A.R."/>
            <person name="Macchietto M.G."/>
            <person name="Heikkinen L."/>
            <person name="Lakso M."/>
            <person name="Fracchia K.M."/>
            <person name="Antoshechkin I."/>
            <person name="Mortazavi A."/>
            <person name="Wong G."/>
            <person name="Sternberg P.W."/>
        </authorList>
    </citation>
    <scope>NUCLEOTIDE SEQUENCE [LARGE SCALE GENOMIC DNA]</scope>
    <source>
        <strain evidence="9">MT8872</strain>
    </source>
</reference>
<accession>A0A7E4UNT6</accession>
<evidence type="ECO:0000259" key="7">
    <source>
        <dbReference type="Pfam" id="PF05916"/>
    </source>
</evidence>
<name>A0A7E4UNT6_PANRE</name>
<dbReference type="Gene3D" id="1.20.58.1020">
    <property type="match status" value="1"/>
</dbReference>
<dbReference type="GO" id="GO:0000727">
    <property type="term" value="P:double-strand break repair via break-induced replication"/>
    <property type="evidence" value="ECO:0007669"/>
    <property type="project" value="TreeGrafter"/>
</dbReference>
<feature type="domain" description="DNA replication complex GINS protein PSF2 N-terminal" evidence="8">
    <location>
        <begin position="2"/>
        <end position="62"/>
    </location>
</feature>
<dbReference type="SUPFAM" id="SSF158573">
    <property type="entry name" value="GINS helical bundle-like"/>
    <property type="match status" value="1"/>
</dbReference>
<evidence type="ECO:0000256" key="6">
    <source>
        <dbReference type="PIRNR" id="PIRNR028998"/>
    </source>
</evidence>
<comment type="similarity">
    <text evidence="2 6">Belongs to the GINS2/PSF2 family.</text>
</comment>
<keyword evidence="9" id="KW-1185">Reference proteome</keyword>
<evidence type="ECO:0000313" key="10">
    <source>
        <dbReference type="WBParaSite" id="Pan_g10967.t1"/>
    </source>
</evidence>
<proteinExistence type="inferred from homology"/>
<dbReference type="InterPro" id="IPR056784">
    <property type="entry name" value="PSF2_N"/>
</dbReference>
<dbReference type="SUPFAM" id="SSF160059">
    <property type="entry name" value="PriA/YqbF domain"/>
    <property type="match status" value="1"/>
</dbReference>